<protein>
    <recommendedName>
        <fullName evidence="1">Platelet-derived growth factor (PDGF) family profile domain-containing protein</fullName>
    </recommendedName>
</protein>
<evidence type="ECO:0000259" key="1">
    <source>
        <dbReference type="Pfam" id="PF00341"/>
    </source>
</evidence>
<dbReference type="OrthoDB" id="6370328at2759"/>
<gene>
    <name evidence="2" type="ORF">B7P43_G15582</name>
</gene>
<feature type="domain" description="Platelet-derived growth factor (PDGF) family profile" evidence="1">
    <location>
        <begin position="87"/>
        <end position="139"/>
    </location>
</feature>
<name>A0A2J7QIQ8_9NEOP</name>
<dbReference type="EMBL" id="NEVH01013582">
    <property type="protein sequence ID" value="PNF28456.1"/>
    <property type="molecule type" value="Genomic_DNA"/>
</dbReference>
<dbReference type="SUPFAM" id="SSF57501">
    <property type="entry name" value="Cystine-knot cytokines"/>
    <property type="match status" value="1"/>
</dbReference>
<dbReference type="STRING" id="105785.A0A2J7QIQ8"/>
<sequence>MMYWLIEGSYSYMPYTGSRDVQWRGRCLDERGSGGVIAERNRVFFLHLQDITSEKQGEPHSEAGDTDLAKAVQHALTVSREGQCRVPKPRLIQVKDVYPHPSKTYIPHCTILHLCGDDTGCCKSDTLTCIARKTEQVDLYFYVGVVSFTPLPPYPRGKSRLYPLDRRYR</sequence>
<dbReference type="InParanoid" id="A0A2J7QIQ8"/>
<evidence type="ECO:0000313" key="2">
    <source>
        <dbReference type="EMBL" id="PNF28456.1"/>
    </source>
</evidence>
<reference evidence="2 3" key="1">
    <citation type="submission" date="2017-12" db="EMBL/GenBank/DDBJ databases">
        <title>Hemimetabolous genomes reveal molecular basis of termite eusociality.</title>
        <authorList>
            <person name="Harrison M.C."/>
            <person name="Jongepier E."/>
            <person name="Robertson H.M."/>
            <person name="Arning N."/>
            <person name="Bitard-Feildel T."/>
            <person name="Chao H."/>
            <person name="Childers C.P."/>
            <person name="Dinh H."/>
            <person name="Doddapaneni H."/>
            <person name="Dugan S."/>
            <person name="Gowin J."/>
            <person name="Greiner C."/>
            <person name="Han Y."/>
            <person name="Hu H."/>
            <person name="Hughes D.S.T."/>
            <person name="Huylmans A.-K."/>
            <person name="Kemena C."/>
            <person name="Kremer L.P.M."/>
            <person name="Lee S.L."/>
            <person name="Lopez-Ezquerra A."/>
            <person name="Mallet L."/>
            <person name="Monroy-Kuhn J.M."/>
            <person name="Moser A."/>
            <person name="Murali S.C."/>
            <person name="Muzny D.M."/>
            <person name="Otani S."/>
            <person name="Piulachs M.-D."/>
            <person name="Poelchau M."/>
            <person name="Qu J."/>
            <person name="Schaub F."/>
            <person name="Wada-Katsumata A."/>
            <person name="Worley K.C."/>
            <person name="Xie Q."/>
            <person name="Ylla G."/>
            <person name="Poulsen M."/>
            <person name="Gibbs R.A."/>
            <person name="Schal C."/>
            <person name="Richards S."/>
            <person name="Belles X."/>
            <person name="Korb J."/>
            <person name="Bornberg-Bauer E."/>
        </authorList>
    </citation>
    <scope>NUCLEOTIDE SEQUENCE [LARGE SCALE GENOMIC DNA]</scope>
    <source>
        <tissue evidence="2">Whole body</tissue>
    </source>
</reference>
<dbReference type="AlphaFoldDB" id="A0A2J7QIQ8"/>
<dbReference type="PANTHER" id="PTHR21719">
    <property type="entry name" value="FI06402P-RELATED"/>
    <property type="match status" value="1"/>
</dbReference>
<dbReference type="PANTHER" id="PTHR21719:SF1">
    <property type="entry name" value="FI06402P-RELATED"/>
    <property type="match status" value="1"/>
</dbReference>
<dbReference type="GO" id="GO:0008083">
    <property type="term" value="F:growth factor activity"/>
    <property type="evidence" value="ECO:0007669"/>
    <property type="project" value="InterPro"/>
</dbReference>
<dbReference type="InterPro" id="IPR000072">
    <property type="entry name" value="PDGF/VEGF_dom"/>
</dbReference>
<organism evidence="2 3">
    <name type="scientific">Cryptotermes secundus</name>
    <dbReference type="NCBI Taxonomy" id="105785"/>
    <lineage>
        <taxon>Eukaryota</taxon>
        <taxon>Metazoa</taxon>
        <taxon>Ecdysozoa</taxon>
        <taxon>Arthropoda</taxon>
        <taxon>Hexapoda</taxon>
        <taxon>Insecta</taxon>
        <taxon>Pterygota</taxon>
        <taxon>Neoptera</taxon>
        <taxon>Polyneoptera</taxon>
        <taxon>Dictyoptera</taxon>
        <taxon>Blattodea</taxon>
        <taxon>Blattoidea</taxon>
        <taxon>Termitoidae</taxon>
        <taxon>Kalotermitidae</taxon>
        <taxon>Cryptotermitinae</taxon>
        <taxon>Cryptotermes</taxon>
    </lineage>
</organism>
<dbReference type="GO" id="GO:0016020">
    <property type="term" value="C:membrane"/>
    <property type="evidence" value="ECO:0007669"/>
    <property type="project" value="InterPro"/>
</dbReference>
<dbReference type="InterPro" id="IPR029034">
    <property type="entry name" value="Cystine-knot_cytokine"/>
</dbReference>
<dbReference type="Pfam" id="PF00341">
    <property type="entry name" value="PDGF"/>
    <property type="match status" value="1"/>
</dbReference>
<comment type="caution">
    <text evidence="2">The sequence shown here is derived from an EMBL/GenBank/DDBJ whole genome shotgun (WGS) entry which is preliminary data.</text>
</comment>
<accession>A0A2J7QIQ8</accession>
<evidence type="ECO:0000313" key="3">
    <source>
        <dbReference type="Proteomes" id="UP000235965"/>
    </source>
</evidence>
<keyword evidence="3" id="KW-1185">Reference proteome</keyword>
<proteinExistence type="predicted"/>
<dbReference type="Proteomes" id="UP000235965">
    <property type="component" value="Unassembled WGS sequence"/>
</dbReference>
<dbReference type="GO" id="GO:0035099">
    <property type="term" value="P:hemocyte migration"/>
    <property type="evidence" value="ECO:0007669"/>
    <property type="project" value="TreeGrafter"/>
</dbReference>
<dbReference type="Gene3D" id="2.10.90.10">
    <property type="entry name" value="Cystine-knot cytokines"/>
    <property type="match status" value="1"/>
</dbReference>